<dbReference type="PANTHER" id="PTHR46470">
    <property type="entry name" value="N-ACYLNEURAMINATE-9-PHOSPHATASE"/>
    <property type="match status" value="1"/>
</dbReference>
<name>A0A7M2Z0I3_9ACTN</name>
<keyword evidence="3" id="KW-0460">Magnesium</keyword>
<evidence type="ECO:0000313" key="4">
    <source>
        <dbReference type="EMBL" id="RDI75817.1"/>
    </source>
</evidence>
<gene>
    <name evidence="4" type="ORF">Gocc_0236</name>
</gene>
<accession>A0A7M2Z0I3</accession>
<comment type="cofactor">
    <cofactor evidence="1">
        <name>Mg(2+)</name>
        <dbReference type="ChEBI" id="CHEBI:18420"/>
    </cofactor>
</comment>
<dbReference type="InterPro" id="IPR051400">
    <property type="entry name" value="HAD-like_hydrolase"/>
</dbReference>
<protein>
    <submittedName>
        <fullName evidence="4">HAD-SF-IA-v1: HAD hydrolase, family IA, variant 1</fullName>
    </submittedName>
</protein>
<evidence type="ECO:0000313" key="5">
    <source>
        <dbReference type="Proteomes" id="UP000254134"/>
    </source>
</evidence>
<keyword evidence="5" id="KW-1185">Reference proteome</keyword>
<dbReference type="Gene3D" id="3.40.50.1000">
    <property type="entry name" value="HAD superfamily/HAD-like"/>
    <property type="match status" value="1"/>
</dbReference>
<evidence type="ECO:0000256" key="2">
    <source>
        <dbReference type="ARBA" id="ARBA00022801"/>
    </source>
</evidence>
<dbReference type="GO" id="GO:0016787">
    <property type="term" value="F:hydrolase activity"/>
    <property type="evidence" value="ECO:0007669"/>
    <property type="project" value="UniProtKB-KW"/>
</dbReference>
<dbReference type="OrthoDB" id="9810501at2"/>
<dbReference type="SUPFAM" id="SSF56784">
    <property type="entry name" value="HAD-like"/>
    <property type="match status" value="1"/>
</dbReference>
<evidence type="ECO:0000256" key="1">
    <source>
        <dbReference type="ARBA" id="ARBA00001946"/>
    </source>
</evidence>
<reference evidence="5" key="2">
    <citation type="journal article" date="2019" name="MicrobiologyOpen">
        <title>High-quality draft genome sequence of Gaiella occulta isolated from a 150 meter deep mineral water borehole and comparison with the genome sequences of other deep-branching lineages of the phylum Actinobacteria.</title>
        <authorList>
            <person name="Severino R."/>
            <person name="Froufe H.J.C."/>
            <person name="Barroso C."/>
            <person name="Albuquerque L."/>
            <person name="Lobo-da-Cunha A."/>
            <person name="da Costa M.S."/>
            <person name="Egas C."/>
        </authorList>
    </citation>
    <scope>NUCLEOTIDE SEQUENCE [LARGE SCALE GENOMIC DNA]</scope>
    <source>
        <strain evidence="5">F2-233</strain>
    </source>
</reference>
<dbReference type="AlphaFoldDB" id="A0A7M2Z0I3"/>
<keyword evidence="2 4" id="KW-0378">Hydrolase</keyword>
<comment type="caution">
    <text evidence="4">The sequence shown here is derived from an EMBL/GenBank/DDBJ whole genome shotgun (WGS) entry which is preliminary data.</text>
</comment>
<dbReference type="EMBL" id="QQZY01000001">
    <property type="protein sequence ID" value="RDI75817.1"/>
    <property type="molecule type" value="Genomic_DNA"/>
</dbReference>
<sequence length="224" mass="24949">MSRRREIVFLDVGGPIYDDVWYARALLGALRELGAEVTEEDFWREYDGCRRAQAGIRRALAARFLGAGADVVELSARARRRWRYPPEALYADVRPALERLASRYRLGVLANQPDTTRSALERDGIALLFDVWVISDEIGREKPDPRIFAHALSVAGCEAGEATYVGNRLDIDIRPAKSAGLRSVWILRGEAPPEPTAEQLAEPDAVIRSLAELPDALERLAVAR</sequence>
<dbReference type="Pfam" id="PF00702">
    <property type="entry name" value="Hydrolase"/>
    <property type="match status" value="1"/>
</dbReference>
<dbReference type="SFLD" id="SFLDS00003">
    <property type="entry name" value="Haloacid_Dehalogenase"/>
    <property type="match status" value="1"/>
</dbReference>
<evidence type="ECO:0000256" key="3">
    <source>
        <dbReference type="ARBA" id="ARBA00022842"/>
    </source>
</evidence>
<dbReference type="SFLD" id="SFLDG01129">
    <property type="entry name" value="C1.5:_HAD__Beta-PGM__Phosphata"/>
    <property type="match status" value="1"/>
</dbReference>
<organism evidence="4 5">
    <name type="scientific">Gaiella occulta</name>
    <dbReference type="NCBI Taxonomy" id="1002870"/>
    <lineage>
        <taxon>Bacteria</taxon>
        <taxon>Bacillati</taxon>
        <taxon>Actinomycetota</taxon>
        <taxon>Thermoleophilia</taxon>
        <taxon>Gaiellales</taxon>
        <taxon>Gaiellaceae</taxon>
        <taxon>Gaiella</taxon>
    </lineage>
</organism>
<dbReference type="GO" id="GO:0044281">
    <property type="term" value="P:small molecule metabolic process"/>
    <property type="evidence" value="ECO:0007669"/>
    <property type="project" value="UniProtKB-ARBA"/>
</dbReference>
<dbReference type="NCBIfam" id="TIGR01549">
    <property type="entry name" value="HAD-SF-IA-v1"/>
    <property type="match status" value="1"/>
</dbReference>
<dbReference type="InterPro" id="IPR036412">
    <property type="entry name" value="HAD-like_sf"/>
</dbReference>
<dbReference type="InterPro" id="IPR006439">
    <property type="entry name" value="HAD-SF_hydro_IA"/>
</dbReference>
<proteinExistence type="predicted"/>
<dbReference type="RefSeq" id="WP_114794701.1">
    <property type="nucleotide sequence ID" value="NZ_QQZY01000001.1"/>
</dbReference>
<dbReference type="InterPro" id="IPR023214">
    <property type="entry name" value="HAD_sf"/>
</dbReference>
<dbReference type="Proteomes" id="UP000254134">
    <property type="component" value="Unassembled WGS sequence"/>
</dbReference>
<reference evidence="4 5" key="1">
    <citation type="submission" date="2018-07" db="EMBL/GenBank/DDBJ databases">
        <title>High-quality-draft genome sequence of Gaiella occulta.</title>
        <authorList>
            <person name="Severino R."/>
            <person name="Froufe H.J.C."/>
            <person name="Rainey F.A."/>
            <person name="Barroso C."/>
            <person name="Albuquerque L."/>
            <person name="Lobo-Da-Cunha A."/>
            <person name="Da Costa M.S."/>
            <person name="Egas C."/>
        </authorList>
    </citation>
    <scope>NUCLEOTIDE SEQUENCE [LARGE SCALE GENOMIC DNA]</scope>
    <source>
        <strain evidence="4 5">F2-233</strain>
    </source>
</reference>